<protein>
    <submittedName>
        <fullName evidence="2">Uncharacterized protein</fullName>
    </submittedName>
</protein>
<evidence type="ECO:0000256" key="1">
    <source>
        <dbReference type="SAM" id="Phobius"/>
    </source>
</evidence>
<keyword evidence="1" id="KW-0472">Membrane</keyword>
<keyword evidence="1" id="KW-0812">Transmembrane</keyword>
<accession>A0AAE3QIU3</accession>
<gene>
    <name evidence="2" type="ORF">QNI16_06435</name>
</gene>
<comment type="caution">
    <text evidence="2">The sequence shown here is derived from an EMBL/GenBank/DDBJ whole genome shotgun (WGS) entry which is preliminary data.</text>
</comment>
<dbReference type="EMBL" id="JASJOS010000003">
    <property type="protein sequence ID" value="MDJ1480117.1"/>
    <property type="molecule type" value="Genomic_DNA"/>
</dbReference>
<evidence type="ECO:0000313" key="3">
    <source>
        <dbReference type="Proteomes" id="UP001241110"/>
    </source>
</evidence>
<proteinExistence type="predicted"/>
<name>A0AAE3QIU3_9BACT</name>
<feature type="transmembrane region" description="Helical" evidence="1">
    <location>
        <begin position="193"/>
        <end position="212"/>
    </location>
</feature>
<dbReference type="AlphaFoldDB" id="A0AAE3QIU3"/>
<dbReference type="Proteomes" id="UP001241110">
    <property type="component" value="Unassembled WGS sequence"/>
</dbReference>
<evidence type="ECO:0000313" key="2">
    <source>
        <dbReference type="EMBL" id="MDJ1480117.1"/>
    </source>
</evidence>
<organism evidence="2 3">
    <name type="scientific">Xanthocytophaga flava</name>
    <dbReference type="NCBI Taxonomy" id="3048013"/>
    <lineage>
        <taxon>Bacteria</taxon>
        <taxon>Pseudomonadati</taxon>
        <taxon>Bacteroidota</taxon>
        <taxon>Cytophagia</taxon>
        <taxon>Cytophagales</taxon>
        <taxon>Rhodocytophagaceae</taxon>
        <taxon>Xanthocytophaga</taxon>
    </lineage>
</organism>
<sequence length="220" mass="25653">MSDTFTEYRKYPSVEHAQSFLDLLEDNEIEYHVEKTAPSFDVTFAQNQLGEDIVIKLKAFDFERANELLEKVAIETYNTIEKDYYLFEFTNEELMDIVARPYEWNLFDYQLAQQILKERGNSIPIELTKALKKSKIEELEKTESSPVPWIWAGYILSIVGGLLGFFIGWHLLASNKVLPNGKRIKTYDSATQLHGKRIMIIGGLCIIIWLIIRLRITFYI</sequence>
<reference evidence="2" key="1">
    <citation type="submission" date="2023-05" db="EMBL/GenBank/DDBJ databases">
        <authorList>
            <person name="Zhang X."/>
        </authorList>
    </citation>
    <scope>NUCLEOTIDE SEQUENCE</scope>
    <source>
        <strain evidence="2">YF14B1</strain>
    </source>
</reference>
<feature type="transmembrane region" description="Helical" evidence="1">
    <location>
        <begin position="149"/>
        <end position="172"/>
    </location>
</feature>
<keyword evidence="1" id="KW-1133">Transmembrane helix</keyword>
<dbReference type="RefSeq" id="WP_313976692.1">
    <property type="nucleotide sequence ID" value="NZ_JASJOS010000003.1"/>
</dbReference>